<name>A0A4R3L2C2_9GAMM</name>
<evidence type="ECO:0000256" key="1">
    <source>
        <dbReference type="SAM" id="SignalP"/>
    </source>
</evidence>
<evidence type="ECO:0000313" key="3">
    <source>
        <dbReference type="Proteomes" id="UP000294599"/>
    </source>
</evidence>
<comment type="caution">
    <text evidence="2">The sequence shown here is derived from an EMBL/GenBank/DDBJ whole genome shotgun (WGS) entry which is preliminary data.</text>
</comment>
<feature type="chain" id="PRO_5020807618" evidence="1">
    <location>
        <begin position="29"/>
        <end position="251"/>
    </location>
</feature>
<reference evidence="2 3" key="1">
    <citation type="submission" date="2019-03" db="EMBL/GenBank/DDBJ databases">
        <title>Genomic Encyclopedia of Type Strains, Phase IV (KMG-IV): sequencing the most valuable type-strain genomes for metagenomic binning, comparative biology and taxonomic classification.</title>
        <authorList>
            <person name="Goeker M."/>
        </authorList>
    </citation>
    <scope>NUCLEOTIDE SEQUENCE [LARGE SCALE GENOMIC DNA]</scope>
    <source>
        <strain evidence="2 3">DSM 21944</strain>
    </source>
</reference>
<keyword evidence="1" id="KW-0732">Signal</keyword>
<evidence type="ECO:0000313" key="2">
    <source>
        <dbReference type="EMBL" id="TCS93703.1"/>
    </source>
</evidence>
<dbReference type="AlphaFoldDB" id="A0A4R3L2C2"/>
<sequence>MSTRVSTGRVARILAGILIAGASIAVHAQPGAVADYRFNGSLGDSLGNAPALTQLVPGDGTFIPVSFDGAAGSALAFSAGAGLSLALDGLIDGQDYSFAVLARFAAVGGWNKFIDTTALARDEGLYVHAGFVELYPSALSGAEPVEADQWYQFVMTRDLSGLVTVYLDGVEQFSLDDDVAGYAMISAERLLTFFRDDDSTGNFETSPGAVKRIRLFNRALTAAEVARLENYRGGEVIFRNGFDPAPVMRER</sequence>
<dbReference type="GO" id="GO:0030246">
    <property type="term" value="F:carbohydrate binding"/>
    <property type="evidence" value="ECO:0007669"/>
    <property type="project" value="UniProtKB-KW"/>
</dbReference>
<protein>
    <submittedName>
        <fullName evidence="2">Concanavalin A-like lectin/glucanase superfamily protein</fullName>
    </submittedName>
</protein>
<dbReference type="SUPFAM" id="SSF49899">
    <property type="entry name" value="Concanavalin A-like lectins/glucanases"/>
    <property type="match status" value="1"/>
</dbReference>
<dbReference type="RefSeq" id="WP_164484145.1">
    <property type="nucleotide sequence ID" value="NZ_JBHLWF010000029.1"/>
</dbReference>
<dbReference type="EMBL" id="SMAF01000026">
    <property type="protein sequence ID" value="TCS93703.1"/>
    <property type="molecule type" value="Genomic_DNA"/>
</dbReference>
<accession>A0A4R3L2C2</accession>
<organism evidence="2 3">
    <name type="scientific">Pseudofulvimonas gallinarii</name>
    <dbReference type="NCBI Taxonomy" id="634155"/>
    <lineage>
        <taxon>Bacteria</taxon>
        <taxon>Pseudomonadati</taxon>
        <taxon>Pseudomonadota</taxon>
        <taxon>Gammaproteobacteria</taxon>
        <taxon>Lysobacterales</taxon>
        <taxon>Rhodanobacteraceae</taxon>
        <taxon>Pseudofulvimonas</taxon>
    </lineage>
</organism>
<keyword evidence="2" id="KW-0430">Lectin</keyword>
<dbReference type="Pfam" id="PF13385">
    <property type="entry name" value="Laminin_G_3"/>
    <property type="match status" value="1"/>
</dbReference>
<dbReference type="Gene3D" id="2.60.120.200">
    <property type="match status" value="1"/>
</dbReference>
<gene>
    <name evidence="2" type="ORF">EDC25_12624</name>
</gene>
<dbReference type="InterPro" id="IPR013320">
    <property type="entry name" value="ConA-like_dom_sf"/>
</dbReference>
<dbReference type="Proteomes" id="UP000294599">
    <property type="component" value="Unassembled WGS sequence"/>
</dbReference>
<keyword evidence="3" id="KW-1185">Reference proteome</keyword>
<proteinExistence type="predicted"/>
<feature type="signal peptide" evidence="1">
    <location>
        <begin position="1"/>
        <end position="28"/>
    </location>
</feature>